<evidence type="ECO:0000313" key="1">
    <source>
        <dbReference type="EMBL" id="MBK6007247.1"/>
    </source>
</evidence>
<dbReference type="Proteomes" id="UP000630528">
    <property type="component" value="Unassembled WGS sequence"/>
</dbReference>
<dbReference type="Pfam" id="PF13376">
    <property type="entry name" value="OmdA"/>
    <property type="match status" value="1"/>
</dbReference>
<dbReference type="EMBL" id="JAEPWM010000005">
    <property type="protein sequence ID" value="MBK6007247.1"/>
    <property type="molecule type" value="Genomic_DNA"/>
</dbReference>
<protein>
    <submittedName>
        <fullName evidence="1">YdeI/OmpD-associated family protein</fullName>
    </submittedName>
</protein>
<evidence type="ECO:0000313" key="2">
    <source>
        <dbReference type="Proteomes" id="UP000630528"/>
    </source>
</evidence>
<reference evidence="1" key="2">
    <citation type="submission" date="2021-01" db="EMBL/GenBank/DDBJ databases">
        <authorList>
            <person name="Kang M."/>
        </authorList>
    </citation>
    <scope>NUCLEOTIDE SEQUENCE</scope>
    <source>
        <strain evidence="1">KACC 17527</strain>
    </source>
</reference>
<dbReference type="RefSeq" id="WP_201172227.1">
    <property type="nucleotide sequence ID" value="NZ_JAEPWM010000005.1"/>
</dbReference>
<gene>
    <name evidence="1" type="ORF">JJB11_14195</name>
</gene>
<dbReference type="AlphaFoldDB" id="A0A934WNI4"/>
<proteinExistence type="predicted"/>
<sequence>MVKGMASTPEPLRFATSRGFEAWLRKNHASSDGVWLLIAKTGAGEPTVTYAHAVEIALCYGWIDGQKKAVDEQHWLQRFTPRRARSLWSKANREKAEGLIRSGRMQPSGMAEIVRAQGDGRWDAAYDGPRTAVVPPDLQAALDARPDARSFFAQLDGANRYAVLWRVQTAKRSETRTRRIETLVEMLARGEKIHP</sequence>
<reference evidence="1" key="1">
    <citation type="journal article" date="2012" name="J. Microbiol. Biotechnol.">
        <title>Ramlibacter ginsenosidimutans sp. nov., with ginsenoside-converting activity.</title>
        <authorList>
            <person name="Wang L."/>
            <person name="An D.S."/>
            <person name="Kim S.G."/>
            <person name="Jin F.X."/>
            <person name="Kim S.C."/>
            <person name="Lee S.T."/>
            <person name="Im W.T."/>
        </authorList>
    </citation>
    <scope>NUCLEOTIDE SEQUENCE</scope>
    <source>
        <strain evidence="1">KACC 17527</strain>
    </source>
</reference>
<keyword evidence="2" id="KW-1185">Reference proteome</keyword>
<accession>A0A934WNI4</accession>
<comment type="caution">
    <text evidence="1">The sequence shown here is derived from an EMBL/GenBank/DDBJ whole genome shotgun (WGS) entry which is preliminary data.</text>
</comment>
<organism evidence="1 2">
    <name type="scientific">Ramlibacter ginsenosidimutans</name>
    <dbReference type="NCBI Taxonomy" id="502333"/>
    <lineage>
        <taxon>Bacteria</taxon>
        <taxon>Pseudomonadati</taxon>
        <taxon>Pseudomonadota</taxon>
        <taxon>Betaproteobacteria</taxon>
        <taxon>Burkholderiales</taxon>
        <taxon>Comamonadaceae</taxon>
        <taxon>Ramlibacter</taxon>
    </lineage>
</organism>
<name>A0A934WNI4_9BURK</name>